<dbReference type="Proteomes" id="UP000326251">
    <property type="component" value="Unassembled WGS sequence"/>
</dbReference>
<reference evidence="3 4" key="1">
    <citation type="journal article" date="2019" name="Syst. Appl. Microbiol.">
        <title>Characterization of Bifidobacterium species in feaces of the Egyptian fruit bat: Description of B. vespertilionis sp. nov. and B. rousetti sp. nov.</title>
        <authorList>
            <person name="Modesto M."/>
            <person name="Satti M."/>
            <person name="Watanabe K."/>
            <person name="Puglisi E."/>
            <person name="Morelli L."/>
            <person name="Huang C.-H."/>
            <person name="Liou J.-S."/>
            <person name="Miyashita M."/>
            <person name="Tamura T."/>
            <person name="Saito S."/>
            <person name="Mori K."/>
            <person name="Huang L."/>
            <person name="Sciavilla P."/>
            <person name="Sandri C."/>
            <person name="Spiezio C."/>
            <person name="Vitali F."/>
            <person name="Cavalieri D."/>
            <person name="Perpetuini G."/>
            <person name="Tofalo R."/>
            <person name="Bonetti A."/>
            <person name="Arita M."/>
            <person name="Mattarelli P."/>
        </authorList>
    </citation>
    <scope>NUCLEOTIDE SEQUENCE [LARGE SCALE GENOMIC DNA]</scope>
    <source>
        <strain evidence="3 4">RST19</strain>
    </source>
</reference>
<dbReference type="InterPro" id="IPR001451">
    <property type="entry name" value="Hexapep"/>
</dbReference>
<evidence type="ECO:0000313" key="4">
    <source>
        <dbReference type="Proteomes" id="UP000326251"/>
    </source>
</evidence>
<sequence length="188" mass="20827">MITSKADYRRYLESDRRAIVGPHGRKHPRLFHDEVWKYEIILRKHEYHHNMPGLLHRLLGQWYGLRHHLMGLRLGLFVPINVCDEGLHINHSGLLIINDGAHIGKNFNVHQGVNIGQNLHADEVPIIGDNVFVGPGAKIFGKITIADNVAVAAGSVVTKSVLTPNVTIGGVPATVINNKRGNPFVEGE</sequence>
<dbReference type="RefSeq" id="WP_150335726.1">
    <property type="nucleotide sequence ID" value="NZ_RZUG01000014.1"/>
</dbReference>
<dbReference type="InterPro" id="IPR011004">
    <property type="entry name" value="Trimer_LpxA-like_sf"/>
</dbReference>
<evidence type="ECO:0000256" key="2">
    <source>
        <dbReference type="ARBA" id="ARBA00022737"/>
    </source>
</evidence>
<name>A0A5J5E7Q6_9BIFI</name>
<dbReference type="AlphaFoldDB" id="A0A5J5E7Q6"/>
<dbReference type="Gene3D" id="2.160.10.10">
    <property type="entry name" value="Hexapeptide repeat proteins"/>
    <property type="match status" value="1"/>
</dbReference>
<comment type="caution">
    <text evidence="3">The sequence shown here is derived from an EMBL/GenBank/DDBJ whole genome shotgun (WGS) entry which is preliminary data.</text>
</comment>
<dbReference type="Pfam" id="PF00132">
    <property type="entry name" value="Hexapep"/>
    <property type="match status" value="1"/>
</dbReference>
<gene>
    <name evidence="3" type="ORF">EMO92_07680</name>
</gene>
<dbReference type="InterPro" id="IPR018357">
    <property type="entry name" value="Hexapep_transf_CS"/>
</dbReference>
<keyword evidence="2" id="KW-0677">Repeat</keyword>
<dbReference type="PROSITE" id="PS00101">
    <property type="entry name" value="HEXAPEP_TRANSFERASES"/>
    <property type="match status" value="1"/>
</dbReference>
<organism evidence="3 4">
    <name type="scientific">Bifidobacterium reuteri</name>
    <dbReference type="NCBI Taxonomy" id="983706"/>
    <lineage>
        <taxon>Bacteria</taxon>
        <taxon>Bacillati</taxon>
        <taxon>Actinomycetota</taxon>
        <taxon>Actinomycetes</taxon>
        <taxon>Bifidobacteriales</taxon>
        <taxon>Bifidobacteriaceae</taxon>
        <taxon>Bifidobacterium</taxon>
    </lineage>
</organism>
<dbReference type="EMBL" id="RZUG01000014">
    <property type="protein sequence ID" value="KAA8824903.1"/>
    <property type="molecule type" value="Genomic_DNA"/>
</dbReference>
<dbReference type="SUPFAM" id="SSF51161">
    <property type="entry name" value="Trimeric LpxA-like enzymes"/>
    <property type="match status" value="1"/>
</dbReference>
<evidence type="ECO:0000313" key="3">
    <source>
        <dbReference type="EMBL" id="KAA8824903.1"/>
    </source>
</evidence>
<proteinExistence type="predicted"/>
<dbReference type="GO" id="GO:0016740">
    <property type="term" value="F:transferase activity"/>
    <property type="evidence" value="ECO:0007669"/>
    <property type="project" value="UniProtKB-KW"/>
</dbReference>
<protein>
    <submittedName>
        <fullName evidence="3">Serine acetyltransferase</fullName>
    </submittedName>
</protein>
<evidence type="ECO:0000256" key="1">
    <source>
        <dbReference type="ARBA" id="ARBA00022679"/>
    </source>
</evidence>
<keyword evidence="1 3" id="KW-0808">Transferase</keyword>
<dbReference type="PANTHER" id="PTHR42811">
    <property type="entry name" value="SERINE ACETYLTRANSFERASE"/>
    <property type="match status" value="1"/>
</dbReference>
<accession>A0A5J5E7Q6</accession>